<dbReference type="Proteomes" id="UP001141253">
    <property type="component" value="Chromosome 5"/>
</dbReference>
<protein>
    <submittedName>
        <fullName evidence="2">Uncharacterized protein</fullName>
    </submittedName>
</protein>
<comment type="caution">
    <text evidence="2">The sequence shown here is derived from an EMBL/GenBank/DDBJ whole genome shotgun (WGS) entry which is preliminary data.</text>
</comment>
<keyword evidence="3" id="KW-1185">Reference proteome</keyword>
<evidence type="ECO:0000313" key="3">
    <source>
        <dbReference type="Proteomes" id="UP001141253"/>
    </source>
</evidence>
<keyword evidence="1" id="KW-1133">Transmembrane helix</keyword>
<organism evidence="2 3">
    <name type="scientific">Salix suchowensis</name>
    <dbReference type="NCBI Taxonomy" id="1278906"/>
    <lineage>
        <taxon>Eukaryota</taxon>
        <taxon>Viridiplantae</taxon>
        <taxon>Streptophyta</taxon>
        <taxon>Embryophyta</taxon>
        <taxon>Tracheophyta</taxon>
        <taxon>Spermatophyta</taxon>
        <taxon>Magnoliopsida</taxon>
        <taxon>eudicotyledons</taxon>
        <taxon>Gunneridae</taxon>
        <taxon>Pentapetalae</taxon>
        <taxon>rosids</taxon>
        <taxon>fabids</taxon>
        <taxon>Malpighiales</taxon>
        <taxon>Salicaceae</taxon>
        <taxon>Saliceae</taxon>
        <taxon>Salix</taxon>
    </lineage>
</organism>
<name>A0ABQ9CNB3_9ROSI</name>
<accession>A0ABQ9CNB3</accession>
<reference evidence="2" key="2">
    <citation type="journal article" date="2023" name="Int. J. Mol. Sci.">
        <title>De Novo Assembly and Annotation of 11 Diverse Shrub Willow (Salix) Genomes Reveals Novel Gene Organization in Sex-Linked Regions.</title>
        <authorList>
            <person name="Hyden B."/>
            <person name="Feng K."/>
            <person name="Yates T.B."/>
            <person name="Jawdy S."/>
            <person name="Cereghino C."/>
            <person name="Smart L.B."/>
            <person name="Muchero W."/>
        </authorList>
    </citation>
    <scope>NUCLEOTIDE SEQUENCE</scope>
    <source>
        <tissue evidence="2">Shoot tip</tissue>
    </source>
</reference>
<evidence type="ECO:0000313" key="2">
    <source>
        <dbReference type="EMBL" id="KAJ6399699.1"/>
    </source>
</evidence>
<reference evidence="2" key="1">
    <citation type="submission" date="2022-10" db="EMBL/GenBank/DDBJ databases">
        <authorList>
            <person name="Hyden B.L."/>
            <person name="Feng K."/>
            <person name="Yates T."/>
            <person name="Jawdy S."/>
            <person name="Smart L.B."/>
            <person name="Muchero W."/>
        </authorList>
    </citation>
    <scope>NUCLEOTIDE SEQUENCE</scope>
    <source>
        <tissue evidence="2">Shoot tip</tissue>
    </source>
</reference>
<proteinExistence type="predicted"/>
<evidence type="ECO:0000256" key="1">
    <source>
        <dbReference type="SAM" id="Phobius"/>
    </source>
</evidence>
<gene>
    <name evidence="2" type="ORF">OIU77_020283</name>
</gene>
<sequence length="62" mass="7155">MFRSRTLVWIKRLDMHSNSTSRSSAAIFTASSLLFALYIYEVLSRHKNRTNSVHLIAKTLTL</sequence>
<feature type="transmembrane region" description="Helical" evidence="1">
    <location>
        <begin position="20"/>
        <end position="40"/>
    </location>
</feature>
<keyword evidence="1" id="KW-0812">Transmembrane</keyword>
<keyword evidence="1" id="KW-0472">Membrane</keyword>
<dbReference type="EMBL" id="JAPFFI010000003">
    <property type="protein sequence ID" value="KAJ6399699.1"/>
    <property type="molecule type" value="Genomic_DNA"/>
</dbReference>